<evidence type="ECO:0000313" key="3">
    <source>
        <dbReference type="Proteomes" id="UP000626109"/>
    </source>
</evidence>
<comment type="caution">
    <text evidence="2">The sequence shown here is derived from an EMBL/GenBank/DDBJ whole genome shotgun (WGS) entry which is preliminary data.</text>
</comment>
<gene>
    <name evidence="2" type="ORF">PGLA2088_LOCUS51007</name>
</gene>
<proteinExistence type="predicted"/>
<sequence length="519" mass="58343">MLASHGRRTLSAHRGVLGRLPLTRSFWNVSLPVLGGPGGAHITKYHIVRPGKDGVTYDDFLLALPERDHLASFTKEVPLFIRYLKVVTDQESRPEAFTAFLERAKSGLVVESDVFISTEELLALMWKNGYSEQERNAVQFTVPADYKFHYPELSVMFDITEEDTYKFCMRTRMEKSHIGELDWAKVKPQGMLRNHWLIFGTGLFIFKSFPFFNYYFGVKVFGTSMWCWTMWSLMNRMIAKVCRRNEYMAAQKTAQDVMDGEDAIVESMRRFANDAKCVDYLKTFREDSESKIGQYRKALVMKMKDDLSERATKQLQSIVSFEASMGSAMQELVVREAASSFREKFPGNKAMQEKAFTAAVAALAGAPVAAGSDPVSAHFTEAFQSLQGVDLTAAKGNATGTLAERVAFAQQAKEAEFRQTFMVTPAEAEEVRNLASKAKSGQDYDFSKLPAEAMQRLEALYTSINSKVGYSLPESLGTKPISATSDDTANSYIEKVNAQLESARQHLRDARLKTFVQAF</sequence>
<reference evidence="2" key="1">
    <citation type="submission" date="2021-02" db="EMBL/GenBank/DDBJ databases">
        <authorList>
            <person name="Dougan E. K."/>
            <person name="Rhodes N."/>
            <person name="Thang M."/>
            <person name="Chan C."/>
        </authorList>
    </citation>
    <scope>NUCLEOTIDE SEQUENCE</scope>
</reference>
<evidence type="ECO:0000256" key="1">
    <source>
        <dbReference type="SAM" id="Phobius"/>
    </source>
</evidence>
<accession>A0A813M3E6</accession>
<feature type="transmembrane region" description="Helical" evidence="1">
    <location>
        <begin position="196"/>
        <end position="215"/>
    </location>
</feature>
<dbReference type="EMBL" id="CAJNNW010037511">
    <property type="protein sequence ID" value="CAE8742521.1"/>
    <property type="molecule type" value="Genomic_DNA"/>
</dbReference>
<keyword evidence="1" id="KW-0812">Transmembrane</keyword>
<name>A0A813M3E6_POLGL</name>
<protein>
    <submittedName>
        <fullName evidence="2">Uncharacterized protein</fullName>
    </submittedName>
</protein>
<dbReference type="AlphaFoldDB" id="A0A813M3E6"/>
<dbReference type="Proteomes" id="UP000626109">
    <property type="component" value="Unassembled WGS sequence"/>
</dbReference>
<keyword evidence="1" id="KW-1133">Transmembrane helix</keyword>
<evidence type="ECO:0000313" key="2">
    <source>
        <dbReference type="EMBL" id="CAE8742521.1"/>
    </source>
</evidence>
<keyword evidence="1" id="KW-0472">Membrane</keyword>
<organism evidence="2 3">
    <name type="scientific">Polarella glacialis</name>
    <name type="common">Dinoflagellate</name>
    <dbReference type="NCBI Taxonomy" id="89957"/>
    <lineage>
        <taxon>Eukaryota</taxon>
        <taxon>Sar</taxon>
        <taxon>Alveolata</taxon>
        <taxon>Dinophyceae</taxon>
        <taxon>Suessiales</taxon>
        <taxon>Suessiaceae</taxon>
        <taxon>Polarella</taxon>
    </lineage>
</organism>